<dbReference type="PANTHER" id="PTHR32002:SF44">
    <property type="entry name" value="PROTEIN NLP4"/>
    <property type="match status" value="1"/>
</dbReference>
<dbReference type="Pfam" id="PF00564">
    <property type="entry name" value="PB1"/>
    <property type="match status" value="1"/>
</dbReference>
<dbReference type="AlphaFoldDB" id="A0AAW2LUJ9"/>
<dbReference type="PROSITE" id="PS51745">
    <property type="entry name" value="PB1"/>
    <property type="match status" value="1"/>
</dbReference>
<feature type="domain" description="PB1" evidence="1">
    <location>
        <begin position="1"/>
        <end position="68"/>
    </location>
</feature>
<proteinExistence type="predicted"/>
<dbReference type="InterPro" id="IPR000270">
    <property type="entry name" value="PB1_dom"/>
</dbReference>
<dbReference type="SMART" id="SM00666">
    <property type="entry name" value="PB1"/>
    <property type="match status" value="1"/>
</dbReference>
<evidence type="ECO:0000259" key="1">
    <source>
        <dbReference type="PROSITE" id="PS51745"/>
    </source>
</evidence>
<gene>
    <name evidence="2" type="ORF">Sangu_1902800</name>
</gene>
<dbReference type="GO" id="GO:0003700">
    <property type="term" value="F:DNA-binding transcription factor activity"/>
    <property type="evidence" value="ECO:0007669"/>
    <property type="project" value="InterPro"/>
</dbReference>
<reference evidence="2" key="2">
    <citation type="journal article" date="2024" name="Plant">
        <title>Genomic evolution and insights into agronomic trait innovations of Sesamum species.</title>
        <authorList>
            <person name="Miao H."/>
            <person name="Wang L."/>
            <person name="Qu L."/>
            <person name="Liu H."/>
            <person name="Sun Y."/>
            <person name="Le M."/>
            <person name="Wang Q."/>
            <person name="Wei S."/>
            <person name="Zheng Y."/>
            <person name="Lin W."/>
            <person name="Duan Y."/>
            <person name="Cao H."/>
            <person name="Xiong S."/>
            <person name="Wang X."/>
            <person name="Wei L."/>
            <person name="Li C."/>
            <person name="Ma Q."/>
            <person name="Ju M."/>
            <person name="Zhao R."/>
            <person name="Li G."/>
            <person name="Mu C."/>
            <person name="Tian Q."/>
            <person name="Mei H."/>
            <person name="Zhang T."/>
            <person name="Gao T."/>
            <person name="Zhang H."/>
        </authorList>
    </citation>
    <scope>NUCLEOTIDE SEQUENCE</scope>
    <source>
        <strain evidence="2">G01</strain>
    </source>
</reference>
<name>A0AAW2LUJ9_9LAMI</name>
<dbReference type="PANTHER" id="PTHR32002">
    <property type="entry name" value="PROTEIN NLP8"/>
    <property type="match status" value="1"/>
</dbReference>
<reference evidence="2" key="1">
    <citation type="submission" date="2020-06" db="EMBL/GenBank/DDBJ databases">
        <authorList>
            <person name="Li T."/>
            <person name="Hu X."/>
            <person name="Zhang T."/>
            <person name="Song X."/>
            <person name="Zhang H."/>
            <person name="Dai N."/>
            <person name="Sheng W."/>
            <person name="Hou X."/>
            <person name="Wei L."/>
        </authorList>
    </citation>
    <scope>NUCLEOTIDE SEQUENCE</scope>
    <source>
        <strain evidence="2">G01</strain>
        <tissue evidence="2">Leaf</tissue>
    </source>
</reference>
<dbReference type="InterPro" id="IPR053793">
    <property type="entry name" value="PB1-like"/>
</dbReference>
<dbReference type="Gene3D" id="3.10.20.90">
    <property type="entry name" value="Phosphatidylinositol 3-kinase Catalytic Subunit, Chain A, domain 1"/>
    <property type="match status" value="1"/>
</dbReference>
<protein>
    <submittedName>
        <fullName evidence="2">Protein NLP2</fullName>
    </submittedName>
</protein>
<sequence>MQHNWKYKDLLQEISRRFGVENSSGFHLKYLDDDAEWVLLTCDADLEECIDVCRSSRSQTIKLSFLCGSQTQFEKPLKVREITSTLHAIMLYITGSLLAIWSLRRGIRDVKYDCKGCQCNYLIPRAVDAIEGTHSEAGWGRSHQLIEIQEALCRKVNDAVCKYAH</sequence>
<dbReference type="InterPro" id="IPR045012">
    <property type="entry name" value="NLP"/>
</dbReference>
<evidence type="ECO:0000313" key="2">
    <source>
        <dbReference type="EMBL" id="KAL0322835.1"/>
    </source>
</evidence>
<comment type="caution">
    <text evidence="2">The sequence shown here is derived from an EMBL/GenBank/DDBJ whole genome shotgun (WGS) entry which is preliminary data.</text>
</comment>
<dbReference type="EMBL" id="JACGWK010000012">
    <property type="protein sequence ID" value="KAL0322835.1"/>
    <property type="molecule type" value="Genomic_DNA"/>
</dbReference>
<dbReference type="SUPFAM" id="SSF54277">
    <property type="entry name" value="CAD &amp; PB1 domains"/>
    <property type="match status" value="1"/>
</dbReference>
<accession>A0AAW2LUJ9</accession>
<organism evidence="2">
    <name type="scientific">Sesamum angustifolium</name>
    <dbReference type="NCBI Taxonomy" id="2727405"/>
    <lineage>
        <taxon>Eukaryota</taxon>
        <taxon>Viridiplantae</taxon>
        <taxon>Streptophyta</taxon>
        <taxon>Embryophyta</taxon>
        <taxon>Tracheophyta</taxon>
        <taxon>Spermatophyta</taxon>
        <taxon>Magnoliopsida</taxon>
        <taxon>eudicotyledons</taxon>
        <taxon>Gunneridae</taxon>
        <taxon>Pentapetalae</taxon>
        <taxon>asterids</taxon>
        <taxon>lamiids</taxon>
        <taxon>Lamiales</taxon>
        <taxon>Pedaliaceae</taxon>
        <taxon>Sesamum</taxon>
    </lineage>
</organism>